<feature type="domain" description="Peptidase S1" evidence="1">
    <location>
        <begin position="16"/>
        <end position="254"/>
    </location>
</feature>
<reference evidence="3" key="2">
    <citation type="journal article" date="2016" name="Sci. Rep.">
        <title>Dictyocaulus viviparus genome, variome and transcriptome elucidate lungworm biology and support future intervention.</title>
        <authorList>
            <person name="McNulty S.N."/>
            <person name="Strube C."/>
            <person name="Rosa B.A."/>
            <person name="Martin J.C."/>
            <person name="Tyagi R."/>
            <person name="Choi Y.J."/>
            <person name="Wang Q."/>
            <person name="Hallsworth Pepin K."/>
            <person name="Zhang X."/>
            <person name="Ozersky P."/>
            <person name="Wilson R.K."/>
            <person name="Sternberg P.W."/>
            <person name="Gasser R.B."/>
            <person name="Mitreva M."/>
        </authorList>
    </citation>
    <scope>NUCLEOTIDE SEQUENCE [LARGE SCALE GENOMIC DNA]</scope>
    <source>
        <strain evidence="3">HannoverDv2000</strain>
    </source>
</reference>
<dbReference type="Pfam" id="PF00089">
    <property type="entry name" value="Trypsin"/>
    <property type="match status" value="2"/>
</dbReference>
<gene>
    <name evidence="2" type="ORF">DICVIV_12960</name>
</gene>
<dbReference type="PANTHER" id="PTHR24260:SF136">
    <property type="entry name" value="GH08193P-RELATED"/>
    <property type="match status" value="1"/>
</dbReference>
<evidence type="ECO:0000313" key="2">
    <source>
        <dbReference type="EMBL" id="KJH41075.1"/>
    </source>
</evidence>
<name>A0A0D8X910_DICVI</name>
<organism evidence="2 3">
    <name type="scientific">Dictyocaulus viviparus</name>
    <name type="common">Bovine lungworm</name>
    <dbReference type="NCBI Taxonomy" id="29172"/>
    <lineage>
        <taxon>Eukaryota</taxon>
        <taxon>Metazoa</taxon>
        <taxon>Ecdysozoa</taxon>
        <taxon>Nematoda</taxon>
        <taxon>Chromadorea</taxon>
        <taxon>Rhabditida</taxon>
        <taxon>Rhabditina</taxon>
        <taxon>Rhabditomorpha</taxon>
        <taxon>Strongyloidea</taxon>
        <taxon>Metastrongylidae</taxon>
        <taxon>Dictyocaulus</taxon>
    </lineage>
</organism>
<protein>
    <submittedName>
        <fullName evidence="2">Trypsin</fullName>
    </submittedName>
</protein>
<dbReference type="PROSITE" id="PS00134">
    <property type="entry name" value="TRYPSIN_HIS"/>
    <property type="match status" value="1"/>
</dbReference>
<dbReference type="EMBL" id="KN716912">
    <property type="protein sequence ID" value="KJH41075.1"/>
    <property type="molecule type" value="Genomic_DNA"/>
</dbReference>
<dbReference type="InterPro" id="IPR018114">
    <property type="entry name" value="TRYPSIN_HIS"/>
</dbReference>
<evidence type="ECO:0000259" key="1">
    <source>
        <dbReference type="PROSITE" id="PS50240"/>
    </source>
</evidence>
<dbReference type="OrthoDB" id="5877327at2759"/>
<reference evidence="2 3" key="1">
    <citation type="submission" date="2013-11" db="EMBL/GenBank/DDBJ databases">
        <title>Draft genome of the bovine lungworm Dictyocaulus viviparus.</title>
        <authorList>
            <person name="Mitreva M."/>
        </authorList>
    </citation>
    <scope>NUCLEOTIDE SEQUENCE [LARGE SCALE GENOMIC DNA]</scope>
    <source>
        <strain evidence="2 3">HannoverDv2000</strain>
    </source>
</reference>
<dbReference type="SUPFAM" id="SSF50494">
    <property type="entry name" value="Trypsin-like serine proteases"/>
    <property type="match status" value="1"/>
</dbReference>
<dbReference type="Gene3D" id="2.40.10.10">
    <property type="entry name" value="Trypsin-like serine proteases"/>
    <property type="match status" value="1"/>
</dbReference>
<dbReference type="GO" id="GO:0006508">
    <property type="term" value="P:proteolysis"/>
    <property type="evidence" value="ECO:0007669"/>
    <property type="project" value="InterPro"/>
</dbReference>
<proteinExistence type="predicted"/>
<dbReference type="GO" id="GO:0004252">
    <property type="term" value="F:serine-type endopeptidase activity"/>
    <property type="evidence" value="ECO:0007669"/>
    <property type="project" value="InterPro"/>
</dbReference>
<accession>A0A0D8X910</accession>
<sequence>MVINSVPAQNLRQVRSIGGQVVNKTEYPWVAFITRTISTKQPVQKRFCSGAQISRKHILTAAHCVVHPVDKKNICKNMQTKNPKYVRHQNSDITILAGSSCIDPLSCPITETKYRPKEILVHPEYDPCGSNNDLAIITLTTEISKSDGSPICTPSRREQFPTEMLAVGFGIDPTNAYKLKLRSVELSYAVTTKQGKGDSGGPLVKTNATGSYHLVGIAFSTTPICTIKNPLQKTFTDYFDNTFQRASWICQNSGVCPLPGTDEEDISGC</sequence>
<dbReference type="SMART" id="SM00020">
    <property type="entry name" value="Tryp_SPc"/>
    <property type="match status" value="1"/>
</dbReference>
<dbReference type="Proteomes" id="UP000053766">
    <property type="component" value="Unassembled WGS sequence"/>
</dbReference>
<evidence type="ECO:0000313" key="3">
    <source>
        <dbReference type="Proteomes" id="UP000053766"/>
    </source>
</evidence>
<dbReference type="PROSITE" id="PS50240">
    <property type="entry name" value="TRYPSIN_DOM"/>
    <property type="match status" value="1"/>
</dbReference>
<dbReference type="InterPro" id="IPR043504">
    <property type="entry name" value="Peptidase_S1_PA_chymotrypsin"/>
</dbReference>
<dbReference type="STRING" id="29172.A0A0D8X910"/>
<keyword evidence="3" id="KW-1185">Reference proteome</keyword>
<dbReference type="InterPro" id="IPR051333">
    <property type="entry name" value="CLIP_Serine_Protease"/>
</dbReference>
<dbReference type="InterPro" id="IPR001254">
    <property type="entry name" value="Trypsin_dom"/>
</dbReference>
<dbReference type="PANTHER" id="PTHR24260">
    <property type="match status" value="1"/>
</dbReference>
<dbReference type="AlphaFoldDB" id="A0A0D8X910"/>
<dbReference type="InterPro" id="IPR009003">
    <property type="entry name" value="Peptidase_S1_PA"/>
</dbReference>